<gene>
    <name evidence="8" type="ORF">FNK824_LOCUS33065</name>
    <name evidence="6" type="ORF">JBS370_LOCUS18598</name>
    <name evidence="5" type="ORF">JXQ802_LOCUS28828</name>
    <name evidence="7" type="ORF">OTI717_LOCUS34380</name>
    <name evidence="4" type="ORF">PYM288_LOCUS19194</name>
    <name evidence="2" type="ORF">RFH988_LOCUS9746</name>
    <name evidence="3" type="ORF">SEV965_LOCUS8936</name>
    <name evidence="1" type="ORF">ZHD862_LOCUS6364</name>
</gene>
<evidence type="ECO:0000313" key="6">
    <source>
        <dbReference type="EMBL" id="CAF3857605.1"/>
    </source>
</evidence>
<evidence type="ECO:0000313" key="3">
    <source>
        <dbReference type="EMBL" id="CAF0964960.1"/>
    </source>
</evidence>
<dbReference type="AlphaFoldDB" id="A0A819VD88"/>
<dbReference type="EMBL" id="CAJOBD010002124">
    <property type="protein sequence ID" value="CAF3857605.1"/>
    <property type="molecule type" value="Genomic_DNA"/>
</dbReference>
<dbReference type="EMBL" id="CAJNOL010001101">
    <property type="protein sequence ID" value="CAF1287693.1"/>
    <property type="molecule type" value="Genomic_DNA"/>
</dbReference>
<evidence type="ECO:0000313" key="4">
    <source>
        <dbReference type="EMBL" id="CAF1091386.1"/>
    </source>
</evidence>
<dbReference type="Proteomes" id="UP000663864">
    <property type="component" value="Unassembled WGS sequence"/>
</dbReference>
<evidence type="ECO:0000313" key="2">
    <source>
        <dbReference type="EMBL" id="CAF0916205.1"/>
    </source>
</evidence>
<sequence>MELVPYCYVIIDMDINDRYQFHIQQLTKPKSILSIKFKHNRHCTYEESDTESMMEIDDNKEDDNQFSDKDDINNLYQSASKRMKTSSKF</sequence>
<name>A0A819VD88_9BILA</name>
<evidence type="ECO:0000313" key="9">
    <source>
        <dbReference type="Proteomes" id="UP000663823"/>
    </source>
</evidence>
<dbReference type="Proteomes" id="UP000663874">
    <property type="component" value="Unassembled WGS sequence"/>
</dbReference>
<dbReference type="EMBL" id="CAJOAX010012186">
    <property type="protein sequence ID" value="CAF4107553.1"/>
    <property type="molecule type" value="Genomic_DNA"/>
</dbReference>
<comment type="caution">
    <text evidence="7">The sequence shown here is derived from an EMBL/GenBank/DDBJ whole genome shotgun (WGS) entry which is preliminary data.</text>
</comment>
<dbReference type="EMBL" id="CAJNOT010000177">
    <property type="protein sequence ID" value="CAF0880561.1"/>
    <property type="molecule type" value="Genomic_DNA"/>
</dbReference>
<evidence type="ECO:0000313" key="1">
    <source>
        <dbReference type="EMBL" id="CAF0880561.1"/>
    </source>
</evidence>
<evidence type="ECO:0000313" key="7">
    <source>
        <dbReference type="EMBL" id="CAF4107553.1"/>
    </source>
</evidence>
<proteinExistence type="predicted"/>
<dbReference type="OrthoDB" id="10560416at2759"/>
<accession>A0A819VD88</accession>
<dbReference type="Proteomes" id="UP000663870">
    <property type="component" value="Unassembled WGS sequence"/>
</dbReference>
<dbReference type="Proteomes" id="UP000663854">
    <property type="component" value="Unassembled WGS sequence"/>
</dbReference>
<dbReference type="Proteomes" id="UP000663836">
    <property type="component" value="Unassembled WGS sequence"/>
</dbReference>
<dbReference type="EMBL" id="CAJOBE010011780">
    <property type="protein sequence ID" value="CAF4138199.1"/>
    <property type="molecule type" value="Genomic_DNA"/>
</dbReference>
<dbReference type="EMBL" id="CAJNOU010000339">
    <property type="protein sequence ID" value="CAF0964960.1"/>
    <property type="molecule type" value="Genomic_DNA"/>
</dbReference>
<keyword evidence="10" id="KW-1185">Reference proteome</keyword>
<reference evidence="7" key="1">
    <citation type="submission" date="2021-02" db="EMBL/GenBank/DDBJ databases">
        <authorList>
            <person name="Nowell W R."/>
        </authorList>
    </citation>
    <scope>NUCLEOTIDE SEQUENCE</scope>
</reference>
<dbReference type="Proteomes" id="UP000663823">
    <property type="component" value="Unassembled WGS sequence"/>
</dbReference>
<evidence type="ECO:0000313" key="5">
    <source>
        <dbReference type="EMBL" id="CAF1287693.1"/>
    </source>
</evidence>
<protein>
    <submittedName>
        <fullName evidence="7">Uncharacterized protein</fullName>
    </submittedName>
</protein>
<dbReference type="EMBL" id="CAJNOO010000352">
    <property type="protein sequence ID" value="CAF0916205.1"/>
    <property type="molecule type" value="Genomic_DNA"/>
</dbReference>
<dbReference type="EMBL" id="CAJNOH010000627">
    <property type="protein sequence ID" value="CAF1091386.1"/>
    <property type="molecule type" value="Genomic_DNA"/>
</dbReference>
<evidence type="ECO:0000313" key="10">
    <source>
        <dbReference type="Proteomes" id="UP000663870"/>
    </source>
</evidence>
<evidence type="ECO:0000313" key="8">
    <source>
        <dbReference type="EMBL" id="CAF4138199.1"/>
    </source>
</evidence>
<dbReference type="Proteomes" id="UP000663882">
    <property type="component" value="Unassembled WGS sequence"/>
</dbReference>
<organism evidence="7 9">
    <name type="scientific">Rotaria sordida</name>
    <dbReference type="NCBI Taxonomy" id="392033"/>
    <lineage>
        <taxon>Eukaryota</taxon>
        <taxon>Metazoa</taxon>
        <taxon>Spiralia</taxon>
        <taxon>Gnathifera</taxon>
        <taxon>Rotifera</taxon>
        <taxon>Eurotatoria</taxon>
        <taxon>Bdelloidea</taxon>
        <taxon>Philodinida</taxon>
        <taxon>Philodinidae</taxon>
        <taxon>Rotaria</taxon>
    </lineage>
</organism>
<dbReference type="Proteomes" id="UP000663889">
    <property type="component" value="Unassembled WGS sequence"/>
</dbReference>